<dbReference type="Proteomes" id="UP000663722">
    <property type="component" value="Chromosome"/>
</dbReference>
<dbReference type="Pfam" id="PF12770">
    <property type="entry name" value="CHAT"/>
    <property type="match status" value="1"/>
</dbReference>
<dbReference type="InterPro" id="IPR019734">
    <property type="entry name" value="TPR_rpt"/>
</dbReference>
<sequence>MKNPASFYECFIRVRTTKSGFGQTNKTKGNPMTHQRIKELLQILWDDVNSAEDLQAFVQKYGHELDTDFLAGIAGVVKDADEAGDENVAGFFRQVGQVLLSVLSPSDDEGGEENEAVSEDAVERAAGLVQKLSEEVNSNEDLARFASEHLHECDDAFFAVLGEVAEAQKAEGNEEIARFFEQTGQMLRQVRQQMASHRGGQAGFSGEKAEIKAENDAINELRMTEPNVAYLRAAVNLERAGQTGNDNLIMYCAFTLAHVAQEFRPYPRLNEAIAAYELAAEKALCIGNEQAYGTTQNNLGAAYSDLPTGDRGENLGNAIACYQNALRVRTENDFPQDYATTQNNLGTAYSDLPTGDRGENLGNAIACYHNALRVYSENDFPQDYAMTQNNLGTAYKNLPTGDRGENLGNAIACYHNALRVYSENDFPQYYAGTQNNLGTAYSDLPTGDRGENLENAIACYLNALRVYSENDFPQYYAGTQNNLGNAYLKLPTGDRGENLGNAIACYENALRVYSENDFPQYYATTQNNLGNAYLKLPTGDRGENLGNAIACYHNALRIYSENDFPQDYAMTQNNLGAAYSDLPTGDRGENLRNAIACYHNALRVYSENDFPQDYAMTQNNLGTAYSDLPTGDRGENLRNAIACYHNALRVYSENDFPQDYAMTQNNLGTAYSDLPTGDRGENLRNAIACYHNALRVYSENDFPQERVDTLYNLALAYDDDFLRDWQKAYDTCAHAIEVLETRVRAVSSAETNRAVAEKQAKIYHRMVSLCIRLGKREEAISFAERGKSRTLVEMLHASRLEPSEDVPKDVRETFLALREKLEQLRQAQESGEHEIPRDFEIRTPSPQDRDTDDFSERRVKFRPVPVTMASPKTETRRLTEEAQKAYDILLEQIRELDPKFAASERVQPISVSEIQEMIPEKTVFVECFTGDDGTYLFVLDGKNDISQNHLVLKDLTAAELFNNLAIKNWLRPYFDYLQNRTPETREAWYNAIETTPALLAEKFWYAEDETGKSLSALVQNTGAERILFLPHSGLHLLPLHLIPARGERRGARGARGESDSPRPSPLAPRLIDIYEIAYAPSVSMLRFTLNREVSPQKKLFAAANPTKDLAFTDTEVRGIKKQFDQSHILWHDKAVKSAVLEHAGKGNAVHFSCHGNFQNASPLDSKLILAHGKADDKNNLTLREIFRNLKLPEAALVTLSACETGMVKLESGDEYIGISSGFLYAGASAVVSSLWAVSDISTSFLMQRLYDNIIAKNMGKAAALREAQQYVRDMTVKEIRPIIETRIERSGNEDEKPAYFMLLGEYDNKPDEERPFAHPYYWGAFTCAGNWG</sequence>
<organism evidence="3 4">
    <name type="scientific">Desulfonema magnum</name>
    <dbReference type="NCBI Taxonomy" id="45655"/>
    <lineage>
        <taxon>Bacteria</taxon>
        <taxon>Pseudomonadati</taxon>
        <taxon>Thermodesulfobacteriota</taxon>
        <taxon>Desulfobacteria</taxon>
        <taxon>Desulfobacterales</taxon>
        <taxon>Desulfococcaceae</taxon>
        <taxon>Desulfonema</taxon>
    </lineage>
</organism>
<feature type="region of interest" description="Disordered" evidence="1">
    <location>
        <begin position="827"/>
        <end position="856"/>
    </location>
</feature>
<reference evidence="3" key="1">
    <citation type="journal article" date="2021" name="Microb. Physiol.">
        <title>Proteogenomic Insights into the Physiology of Marine, Sulfate-Reducing, Filamentous Desulfonema limicola and Desulfonema magnum.</title>
        <authorList>
            <person name="Schnaars V."/>
            <person name="Wohlbrand L."/>
            <person name="Scheve S."/>
            <person name="Hinrichs C."/>
            <person name="Reinhardt R."/>
            <person name="Rabus R."/>
        </authorList>
    </citation>
    <scope>NUCLEOTIDE SEQUENCE</scope>
    <source>
        <strain evidence="3">4be13</strain>
    </source>
</reference>
<accession>A0A975BLI8</accession>
<dbReference type="EMBL" id="CP061800">
    <property type="protein sequence ID" value="QTA87638.1"/>
    <property type="molecule type" value="Genomic_DNA"/>
</dbReference>
<dbReference type="InterPro" id="IPR024983">
    <property type="entry name" value="CHAT_dom"/>
</dbReference>
<evidence type="ECO:0000259" key="2">
    <source>
        <dbReference type="Pfam" id="PF12770"/>
    </source>
</evidence>
<dbReference type="Gene3D" id="1.25.40.10">
    <property type="entry name" value="Tetratricopeptide repeat domain"/>
    <property type="match status" value="3"/>
</dbReference>
<proteinExistence type="predicted"/>
<dbReference type="InterPro" id="IPR011990">
    <property type="entry name" value="TPR-like_helical_dom_sf"/>
</dbReference>
<name>A0A975BLI8_9BACT</name>
<evidence type="ECO:0000256" key="1">
    <source>
        <dbReference type="SAM" id="MobiDB-lite"/>
    </source>
</evidence>
<dbReference type="PANTHER" id="PTHR10098">
    <property type="entry name" value="RAPSYN-RELATED"/>
    <property type="match status" value="1"/>
</dbReference>
<gene>
    <name evidence="3" type="ORF">dnm_036720</name>
</gene>
<evidence type="ECO:0000313" key="4">
    <source>
        <dbReference type="Proteomes" id="UP000663722"/>
    </source>
</evidence>
<evidence type="ECO:0000313" key="3">
    <source>
        <dbReference type="EMBL" id="QTA87638.1"/>
    </source>
</evidence>
<dbReference type="PANTHER" id="PTHR10098:SF108">
    <property type="entry name" value="TETRATRICOPEPTIDE REPEAT PROTEIN 28"/>
    <property type="match status" value="1"/>
</dbReference>
<feature type="compositionally biased region" description="Basic and acidic residues" evidence="1">
    <location>
        <begin position="830"/>
        <end position="856"/>
    </location>
</feature>
<dbReference type="KEGG" id="dmm:dnm_036720"/>
<dbReference type="SUPFAM" id="SSF48452">
    <property type="entry name" value="TPR-like"/>
    <property type="match status" value="3"/>
</dbReference>
<dbReference type="SMART" id="SM00028">
    <property type="entry name" value="TPR"/>
    <property type="match status" value="10"/>
</dbReference>
<feature type="domain" description="CHAT" evidence="2">
    <location>
        <begin position="1014"/>
        <end position="1330"/>
    </location>
</feature>
<keyword evidence="4" id="KW-1185">Reference proteome</keyword>
<protein>
    <submittedName>
        <fullName evidence="3">Tetratricopeptide repeat-containing protein</fullName>
    </submittedName>
</protein>